<evidence type="ECO:0000256" key="3">
    <source>
        <dbReference type="ARBA" id="ARBA00022448"/>
    </source>
</evidence>
<feature type="transmembrane region" description="Helical" evidence="8">
    <location>
        <begin position="150"/>
        <end position="170"/>
    </location>
</feature>
<dbReference type="GO" id="GO:0009847">
    <property type="term" value="P:spore germination"/>
    <property type="evidence" value="ECO:0007669"/>
    <property type="project" value="InterPro"/>
</dbReference>
<organism evidence="9 10">
    <name type="scientific">Paenibacillus prosopidis</name>
    <dbReference type="NCBI Taxonomy" id="630520"/>
    <lineage>
        <taxon>Bacteria</taxon>
        <taxon>Bacillati</taxon>
        <taxon>Bacillota</taxon>
        <taxon>Bacilli</taxon>
        <taxon>Bacillales</taxon>
        <taxon>Paenibacillaceae</taxon>
        <taxon>Paenibacillus</taxon>
    </lineage>
</organism>
<comment type="similarity">
    <text evidence="2">Belongs to the amino acid-polyamine-organocation (APC) superfamily. Spore germination protein (SGP) (TC 2.A.3.9) family.</text>
</comment>
<dbReference type="AlphaFoldDB" id="A0A368WBP1"/>
<evidence type="ECO:0000313" key="10">
    <source>
        <dbReference type="Proteomes" id="UP000252415"/>
    </source>
</evidence>
<feature type="transmembrane region" description="Helical" evidence="8">
    <location>
        <begin position="273"/>
        <end position="294"/>
    </location>
</feature>
<dbReference type="EMBL" id="QPJD01000002">
    <property type="protein sequence ID" value="RCW50827.1"/>
    <property type="molecule type" value="Genomic_DNA"/>
</dbReference>
<evidence type="ECO:0000313" key="9">
    <source>
        <dbReference type="EMBL" id="RCW50827.1"/>
    </source>
</evidence>
<evidence type="ECO:0000256" key="7">
    <source>
        <dbReference type="ARBA" id="ARBA00023136"/>
    </source>
</evidence>
<protein>
    <submittedName>
        <fullName evidence="9">Spore germination protein</fullName>
    </submittedName>
</protein>
<feature type="transmembrane region" description="Helical" evidence="8">
    <location>
        <begin position="219"/>
        <end position="242"/>
    </location>
</feature>
<evidence type="ECO:0000256" key="1">
    <source>
        <dbReference type="ARBA" id="ARBA00004141"/>
    </source>
</evidence>
<reference evidence="9 10" key="1">
    <citation type="submission" date="2018-07" db="EMBL/GenBank/DDBJ databases">
        <title>Genomic Encyclopedia of Type Strains, Phase III (KMG-III): the genomes of soil and plant-associated and newly described type strains.</title>
        <authorList>
            <person name="Whitman W."/>
        </authorList>
    </citation>
    <scope>NUCLEOTIDE SEQUENCE [LARGE SCALE GENOMIC DNA]</scope>
    <source>
        <strain evidence="9 10">CECT 7506</strain>
    </source>
</reference>
<evidence type="ECO:0000256" key="5">
    <source>
        <dbReference type="ARBA" id="ARBA00022692"/>
    </source>
</evidence>
<feature type="transmembrane region" description="Helical" evidence="8">
    <location>
        <begin position="336"/>
        <end position="355"/>
    </location>
</feature>
<keyword evidence="10" id="KW-1185">Reference proteome</keyword>
<comment type="subcellular location">
    <subcellularLocation>
        <location evidence="1">Membrane</location>
        <topology evidence="1">Multi-pass membrane protein</topology>
    </subcellularLocation>
</comment>
<gene>
    <name evidence="9" type="ORF">DFP97_10219</name>
</gene>
<keyword evidence="6 8" id="KW-1133">Transmembrane helix</keyword>
<name>A0A368WBP1_9BACL</name>
<evidence type="ECO:0000256" key="8">
    <source>
        <dbReference type="SAM" id="Phobius"/>
    </source>
</evidence>
<dbReference type="Proteomes" id="UP000252415">
    <property type="component" value="Unassembled WGS sequence"/>
</dbReference>
<dbReference type="InterPro" id="IPR004761">
    <property type="entry name" value="Spore_GerAB"/>
</dbReference>
<evidence type="ECO:0000256" key="6">
    <source>
        <dbReference type="ARBA" id="ARBA00022989"/>
    </source>
</evidence>
<keyword evidence="4" id="KW-0309">Germination</keyword>
<evidence type="ECO:0000256" key="2">
    <source>
        <dbReference type="ARBA" id="ARBA00007998"/>
    </source>
</evidence>
<dbReference type="Pfam" id="PF03845">
    <property type="entry name" value="Spore_permease"/>
    <property type="match status" value="1"/>
</dbReference>
<keyword evidence="7 8" id="KW-0472">Membrane</keyword>
<dbReference type="PANTHER" id="PTHR34975">
    <property type="entry name" value="SPORE GERMINATION PROTEIN A2"/>
    <property type="match status" value="1"/>
</dbReference>
<comment type="caution">
    <text evidence="9">The sequence shown here is derived from an EMBL/GenBank/DDBJ whole genome shotgun (WGS) entry which is preliminary data.</text>
</comment>
<keyword evidence="3" id="KW-0813">Transport</keyword>
<sequence length="371" mass="40894">MNINPKDRINTIQAAVIVSNFILGSGILTLSRATAEKAGTPDVWISVLIGGLIAIAAGVVMATLNKSYPEQTVYQYNRIIVGRWFGGFIGLLFVCYFCMTAAYQVRTLTEVTGLFLLEGTPPWASVMVFMWVSLYLMVGGINPIARLFELILPVTIIIYLLVTLMGLRILDPNNLRPVLGQGIMPVLAGLKATVFSFTGLEVILILTAFMKHPNKSVKAVVYGIVMPMGIYLITAVMAIGVLSVDGVVTRTWPTLDLVRSFELTGLIFERFESLLLVIWIMQIYSTFTIAIYAASLGLSQLFNVKIQKCMYALLPIVFIIWAIPKNINELSAFGDFIGNISLYLFGIVPIVLLLLSKWKKGSTEETDEAES</sequence>
<evidence type="ECO:0000256" key="4">
    <source>
        <dbReference type="ARBA" id="ARBA00022544"/>
    </source>
</evidence>
<dbReference type="PANTHER" id="PTHR34975:SF2">
    <property type="entry name" value="SPORE GERMINATION PROTEIN A2"/>
    <property type="match status" value="1"/>
</dbReference>
<accession>A0A368WBP1</accession>
<feature type="transmembrane region" description="Helical" evidence="8">
    <location>
        <begin position="12"/>
        <end position="31"/>
    </location>
</feature>
<dbReference type="GO" id="GO:0016020">
    <property type="term" value="C:membrane"/>
    <property type="evidence" value="ECO:0007669"/>
    <property type="project" value="UniProtKB-SubCell"/>
</dbReference>
<feature type="transmembrane region" description="Helical" evidence="8">
    <location>
        <begin position="182"/>
        <end position="207"/>
    </location>
</feature>
<keyword evidence="5 8" id="KW-0812">Transmembrane</keyword>
<proteinExistence type="inferred from homology"/>
<dbReference type="RefSeq" id="WP_114378357.1">
    <property type="nucleotide sequence ID" value="NZ_QPJD01000002.1"/>
</dbReference>
<feature type="transmembrane region" description="Helical" evidence="8">
    <location>
        <begin position="84"/>
        <end position="103"/>
    </location>
</feature>
<dbReference type="NCBIfam" id="TIGR00912">
    <property type="entry name" value="2A0309"/>
    <property type="match status" value="1"/>
</dbReference>
<feature type="transmembrane region" description="Helical" evidence="8">
    <location>
        <begin position="123"/>
        <end position="143"/>
    </location>
</feature>
<dbReference type="OrthoDB" id="2716906at2"/>
<feature type="transmembrane region" description="Helical" evidence="8">
    <location>
        <begin position="43"/>
        <end position="64"/>
    </location>
</feature>
<feature type="transmembrane region" description="Helical" evidence="8">
    <location>
        <begin position="306"/>
        <end position="324"/>
    </location>
</feature>
<dbReference type="Gene3D" id="1.20.1740.10">
    <property type="entry name" value="Amino acid/polyamine transporter I"/>
    <property type="match status" value="1"/>
</dbReference>